<dbReference type="GO" id="GO:0005576">
    <property type="term" value="C:extracellular region"/>
    <property type="evidence" value="ECO:0007669"/>
    <property type="project" value="UniProtKB-SubCell"/>
</dbReference>
<keyword evidence="10" id="KW-1185">Reference proteome</keyword>
<dbReference type="AlphaFoldDB" id="A0ABC8STK9"/>
<comment type="caution">
    <text evidence="8">The sequence shown here is derived from an EMBL/GenBank/DDBJ whole genome shotgun (WGS) entry which is preliminary data.</text>
</comment>
<evidence type="ECO:0000256" key="1">
    <source>
        <dbReference type="ARBA" id="ARBA00004613"/>
    </source>
</evidence>
<evidence type="ECO:0000256" key="6">
    <source>
        <dbReference type="ARBA" id="ARBA00023157"/>
    </source>
</evidence>
<keyword evidence="4" id="KW-0372">Hormone</keyword>
<feature type="signal peptide" evidence="7">
    <location>
        <begin position="1"/>
        <end position="29"/>
    </location>
</feature>
<dbReference type="InterPro" id="IPR039252">
    <property type="entry name" value="RALFL27"/>
</dbReference>
<comment type="similarity">
    <text evidence="2">Belongs to the plant rapid alkalinization factor (RALF) family.</text>
</comment>
<evidence type="ECO:0000256" key="4">
    <source>
        <dbReference type="ARBA" id="ARBA00022702"/>
    </source>
</evidence>
<keyword evidence="6" id="KW-1015">Disulfide bond</keyword>
<name>A0ABC8STK9_9AQUA</name>
<sequence>MEPKRVRLFFSIAVLLLIVLNTNVERADCAEMKKRSSRCNGTIADCIEEDDQEFLMESEVSRRILQSNSQLSARNSLQRGSPVCDTDQYGDCIPRRINDHSRSCSYDNRCKRGPPS</sequence>
<evidence type="ECO:0000256" key="2">
    <source>
        <dbReference type="ARBA" id="ARBA00009178"/>
    </source>
</evidence>
<organism evidence="8 10">
    <name type="scientific">Ilex paraguariensis</name>
    <name type="common">yerba mate</name>
    <dbReference type="NCBI Taxonomy" id="185542"/>
    <lineage>
        <taxon>Eukaryota</taxon>
        <taxon>Viridiplantae</taxon>
        <taxon>Streptophyta</taxon>
        <taxon>Embryophyta</taxon>
        <taxon>Tracheophyta</taxon>
        <taxon>Spermatophyta</taxon>
        <taxon>Magnoliopsida</taxon>
        <taxon>eudicotyledons</taxon>
        <taxon>Gunneridae</taxon>
        <taxon>Pentapetalae</taxon>
        <taxon>asterids</taxon>
        <taxon>campanulids</taxon>
        <taxon>Aquifoliales</taxon>
        <taxon>Aquifoliaceae</taxon>
        <taxon>Ilex</taxon>
    </lineage>
</organism>
<dbReference type="PANTHER" id="PTHR39112:SF1">
    <property type="entry name" value="PROTEIN RALF-LIKE 27"/>
    <property type="match status" value="1"/>
</dbReference>
<dbReference type="GO" id="GO:0005179">
    <property type="term" value="F:hormone activity"/>
    <property type="evidence" value="ECO:0007669"/>
    <property type="project" value="UniProtKB-KW"/>
</dbReference>
<evidence type="ECO:0000313" key="10">
    <source>
        <dbReference type="Proteomes" id="UP001642360"/>
    </source>
</evidence>
<evidence type="ECO:0000313" key="8">
    <source>
        <dbReference type="EMBL" id="CAK9160548.1"/>
    </source>
</evidence>
<protein>
    <submittedName>
        <fullName evidence="8">Uncharacterized protein</fullName>
    </submittedName>
</protein>
<dbReference type="PANTHER" id="PTHR39112">
    <property type="entry name" value="PROTEIN RALF-LIKE 27-RELATED"/>
    <property type="match status" value="1"/>
</dbReference>
<accession>A0ABC8STK9</accession>
<dbReference type="Pfam" id="PF05498">
    <property type="entry name" value="RALF"/>
    <property type="match status" value="1"/>
</dbReference>
<evidence type="ECO:0000256" key="7">
    <source>
        <dbReference type="SAM" id="SignalP"/>
    </source>
</evidence>
<dbReference type="EMBL" id="CAUOFW020003947">
    <property type="protein sequence ID" value="CAK9163001.1"/>
    <property type="molecule type" value="Genomic_DNA"/>
</dbReference>
<keyword evidence="3" id="KW-0964">Secreted</keyword>
<keyword evidence="5 7" id="KW-0732">Signal</keyword>
<feature type="chain" id="PRO_5044720954" evidence="7">
    <location>
        <begin position="30"/>
        <end position="116"/>
    </location>
</feature>
<gene>
    <name evidence="8" type="ORF">ILEXP_LOCUS29319</name>
    <name evidence="9" type="ORF">ILEXP_LOCUS31959</name>
</gene>
<dbReference type="InterPro" id="IPR008801">
    <property type="entry name" value="RALF"/>
</dbReference>
<evidence type="ECO:0000256" key="3">
    <source>
        <dbReference type="ARBA" id="ARBA00022525"/>
    </source>
</evidence>
<reference evidence="8 10" key="1">
    <citation type="submission" date="2024-02" db="EMBL/GenBank/DDBJ databases">
        <authorList>
            <person name="Vignale AGUSTIN F."/>
            <person name="Sosa J E."/>
            <person name="Modenutti C."/>
        </authorList>
    </citation>
    <scope>NUCLEOTIDE SEQUENCE [LARGE SCALE GENOMIC DNA]</scope>
</reference>
<proteinExistence type="inferred from homology"/>
<comment type="subcellular location">
    <subcellularLocation>
        <location evidence="1">Secreted</location>
    </subcellularLocation>
</comment>
<evidence type="ECO:0000313" key="9">
    <source>
        <dbReference type="EMBL" id="CAK9163001.1"/>
    </source>
</evidence>
<evidence type="ECO:0000256" key="5">
    <source>
        <dbReference type="ARBA" id="ARBA00022729"/>
    </source>
</evidence>
<dbReference type="EMBL" id="CAUOFW020003536">
    <property type="protein sequence ID" value="CAK9160548.1"/>
    <property type="molecule type" value="Genomic_DNA"/>
</dbReference>
<dbReference type="Proteomes" id="UP001642360">
    <property type="component" value="Unassembled WGS sequence"/>
</dbReference>